<keyword evidence="3" id="KW-1185">Reference proteome</keyword>
<evidence type="ECO:0000313" key="2">
    <source>
        <dbReference type="EMBL" id="CAB1436445.1"/>
    </source>
</evidence>
<evidence type="ECO:0000313" key="3">
    <source>
        <dbReference type="Proteomes" id="UP001153269"/>
    </source>
</evidence>
<dbReference type="AlphaFoldDB" id="A0A9N7YT24"/>
<evidence type="ECO:0000256" key="1">
    <source>
        <dbReference type="SAM" id="MobiDB-lite"/>
    </source>
</evidence>
<gene>
    <name evidence="2" type="ORF">PLEPLA_LOCUS24478</name>
</gene>
<sequence length="227" mass="24783">MPGLEGTRLSMDPMCLWTCCCRVGVTVQPELLTLTLTQTEVKEQIITSTMSLSHRLIPGMSSREPGQPEDTAAARPGSSLCCSHHSGLRDRFAFRAALKSILVFSRGALCEKANIRLMTPGVKSGTISIFWDNQTLNSDTEEKLQGTGGRLIQGKRQGDTASLLLSRVARLILCREAPELGDTTGTESRHFKVACVHLHLSLEPVPGTCPWNHGGDRRGLVPLQQQH</sequence>
<accession>A0A9N7YT24</accession>
<dbReference type="EMBL" id="CADEAL010001891">
    <property type="protein sequence ID" value="CAB1436445.1"/>
    <property type="molecule type" value="Genomic_DNA"/>
</dbReference>
<feature type="region of interest" description="Disordered" evidence="1">
    <location>
        <begin position="56"/>
        <end position="77"/>
    </location>
</feature>
<proteinExistence type="predicted"/>
<organism evidence="2 3">
    <name type="scientific">Pleuronectes platessa</name>
    <name type="common">European plaice</name>
    <dbReference type="NCBI Taxonomy" id="8262"/>
    <lineage>
        <taxon>Eukaryota</taxon>
        <taxon>Metazoa</taxon>
        <taxon>Chordata</taxon>
        <taxon>Craniata</taxon>
        <taxon>Vertebrata</taxon>
        <taxon>Euteleostomi</taxon>
        <taxon>Actinopterygii</taxon>
        <taxon>Neopterygii</taxon>
        <taxon>Teleostei</taxon>
        <taxon>Neoteleostei</taxon>
        <taxon>Acanthomorphata</taxon>
        <taxon>Carangaria</taxon>
        <taxon>Pleuronectiformes</taxon>
        <taxon>Pleuronectoidei</taxon>
        <taxon>Pleuronectidae</taxon>
        <taxon>Pleuronectes</taxon>
    </lineage>
</organism>
<comment type="caution">
    <text evidence="2">The sequence shown here is derived from an EMBL/GenBank/DDBJ whole genome shotgun (WGS) entry which is preliminary data.</text>
</comment>
<dbReference type="Proteomes" id="UP001153269">
    <property type="component" value="Unassembled WGS sequence"/>
</dbReference>
<name>A0A9N7YT24_PLEPL</name>
<protein>
    <submittedName>
        <fullName evidence="2">Uncharacterized protein</fullName>
    </submittedName>
</protein>
<reference evidence="2" key="1">
    <citation type="submission" date="2020-03" db="EMBL/GenBank/DDBJ databases">
        <authorList>
            <person name="Weist P."/>
        </authorList>
    </citation>
    <scope>NUCLEOTIDE SEQUENCE</scope>
</reference>